<name>A0A2P1N561_9CAUD</name>
<reference evidence="2" key="1">
    <citation type="submission" date="2018-03" db="EMBL/GenBank/DDBJ databases">
        <authorList>
            <person name="Robinson P."/>
            <person name="Figel D."/>
            <person name="Zack K.M."/>
            <person name="Garlena R.A."/>
            <person name="Russell D.A."/>
            <person name="Pope W.H."/>
            <person name="Jacobs-Sera D."/>
            <person name="Hatfull G.F."/>
        </authorList>
    </citation>
    <scope>NUCLEOTIDE SEQUENCE [LARGE SCALE GENOMIC DNA]</scope>
</reference>
<evidence type="ECO:0000313" key="2">
    <source>
        <dbReference type="Proteomes" id="UP000241872"/>
    </source>
</evidence>
<accession>A0A2P1N561</accession>
<protein>
    <submittedName>
        <fullName evidence="1">Uncharacterized protein</fullName>
    </submittedName>
</protein>
<organism evidence="1 2">
    <name type="scientific">Mycobacterium phage BigMama</name>
    <dbReference type="NCBI Taxonomy" id="2126786"/>
    <lineage>
        <taxon>Viruses</taxon>
        <taxon>Duplodnaviria</taxon>
        <taxon>Heunggongvirae</taxon>
        <taxon>Uroviricota</taxon>
        <taxon>Caudoviricetes</taxon>
        <taxon>Dclasvirinae</taxon>
        <taxon>Plotvirus</taxon>
        <taxon>Plotvirus plot</taxon>
    </lineage>
</organism>
<sequence>MSEALWVASLTRRTLRQKLQFRYSFQKSALTARGSGSPTRTNLLQLHRTPFGVSQQAAWPPARGW</sequence>
<evidence type="ECO:0000313" key="1">
    <source>
        <dbReference type="EMBL" id="AVP43139.1"/>
    </source>
</evidence>
<proteinExistence type="predicted"/>
<dbReference type="EMBL" id="MH025888">
    <property type="protein sequence ID" value="AVP43139.1"/>
    <property type="molecule type" value="Genomic_DNA"/>
</dbReference>
<dbReference type="Proteomes" id="UP000241872">
    <property type="component" value="Segment"/>
</dbReference>
<gene>
    <name evidence="1" type="primary">41</name>
    <name evidence="1" type="ORF">PBI_BIGMAMA_41</name>
</gene>